<evidence type="ECO:0008006" key="4">
    <source>
        <dbReference type="Google" id="ProtNLM"/>
    </source>
</evidence>
<reference evidence="2" key="1">
    <citation type="journal article" date="2014" name="Genome Announc.">
        <title>Draft Genome Sequences of Three Alkaliphilic Bacillus Strains, Bacillus wakoensis JCM 9140T, Bacillus akibai JCM 9157T, and Bacillus hemicellulosilyticus JCM 9152T.</title>
        <authorList>
            <person name="Yuki M."/>
            <person name="Oshima K."/>
            <person name="Suda W."/>
            <person name="Oshida Y."/>
            <person name="Kitamura K."/>
            <person name="Iida T."/>
            <person name="Hattori M."/>
            <person name="Ohkuma M."/>
        </authorList>
    </citation>
    <scope>NUCLEOTIDE SEQUENCE [LARGE SCALE GENOMIC DNA]</scope>
    <source>
        <strain evidence="2">JCM 9140</strain>
    </source>
</reference>
<sequence length="91" mass="10439">MVKGVMDRIVDQKKAVILVESLKKEIVIDQSKLPSGSKVGTWFQLEIKDEVVQTIEIDEAETKSRRRGIADKLQQVKASQKQSRFQRRKGE</sequence>
<dbReference type="EMBL" id="BAUT01000012">
    <property type="protein sequence ID" value="GAE25627.1"/>
    <property type="molecule type" value="Genomic_DNA"/>
</dbReference>
<evidence type="ECO:0000313" key="3">
    <source>
        <dbReference type="Proteomes" id="UP000018890"/>
    </source>
</evidence>
<accession>W4Q0X1</accession>
<dbReference type="STRING" id="1236970.JCM9140_1634"/>
<evidence type="ECO:0000256" key="1">
    <source>
        <dbReference type="SAM" id="MobiDB-lite"/>
    </source>
</evidence>
<proteinExistence type="predicted"/>
<dbReference type="Pfam" id="PF11213">
    <property type="entry name" value="DUF3006"/>
    <property type="match status" value="1"/>
</dbReference>
<dbReference type="OrthoDB" id="2366034at2"/>
<name>W4Q0X1_9BACI</name>
<dbReference type="AlphaFoldDB" id="W4Q0X1"/>
<comment type="caution">
    <text evidence="2">The sequence shown here is derived from an EMBL/GenBank/DDBJ whole genome shotgun (WGS) entry which is preliminary data.</text>
</comment>
<keyword evidence="3" id="KW-1185">Reference proteome</keyword>
<organism evidence="2 3">
    <name type="scientific">Halalkalibacter wakoensis JCM 9140</name>
    <dbReference type="NCBI Taxonomy" id="1236970"/>
    <lineage>
        <taxon>Bacteria</taxon>
        <taxon>Bacillati</taxon>
        <taxon>Bacillota</taxon>
        <taxon>Bacilli</taxon>
        <taxon>Bacillales</taxon>
        <taxon>Bacillaceae</taxon>
        <taxon>Halalkalibacter</taxon>
    </lineage>
</organism>
<dbReference type="Proteomes" id="UP000018890">
    <property type="component" value="Unassembled WGS sequence"/>
</dbReference>
<evidence type="ECO:0000313" key="2">
    <source>
        <dbReference type="EMBL" id="GAE25627.1"/>
    </source>
</evidence>
<feature type="region of interest" description="Disordered" evidence="1">
    <location>
        <begin position="68"/>
        <end position="91"/>
    </location>
</feature>
<dbReference type="RefSeq" id="WP_034744334.1">
    <property type="nucleotide sequence ID" value="NZ_BAUT01000012.1"/>
</dbReference>
<dbReference type="InterPro" id="IPR021377">
    <property type="entry name" value="DUF3006"/>
</dbReference>
<gene>
    <name evidence="2" type="ORF">JCM9140_1634</name>
</gene>
<protein>
    <recommendedName>
        <fullName evidence="4">DUF3006 domain-containing protein</fullName>
    </recommendedName>
</protein>